<dbReference type="RefSeq" id="WP_253748628.1">
    <property type="nucleotide sequence ID" value="NZ_BAABKA010000108.1"/>
</dbReference>
<dbReference type="Proteomes" id="UP001139648">
    <property type="component" value="Unassembled WGS sequence"/>
</dbReference>
<comment type="caution">
    <text evidence="5">The sequence shown here is derived from an EMBL/GenBank/DDBJ whole genome shotgun (WGS) entry which is preliminary data.</text>
</comment>
<keyword evidence="2" id="KW-1133">Transmembrane helix</keyword>
<dbReference type="PROSITE" id="PS51257">
    <property type="entry name" value="PROKAR_LIPOPROTEIN"/>
    <property type="match status" value="1"/>
</dbReference>
<dbReference type="InterPro" id="IPR013783">
    <property type="entry name" value="Ig-like_fold"/>
</dbReference>
<keyword evidence="2" id="KW-0472">Membrane</keyword>
<feature type="domain" description="DUF11" evidence="4">
    <location>
        <begin position="68"/>
        <end position="169"/>
    </location>
</feature>
<dbReference type="AlphaFoldDB" id="A0A9X2GN15"/>
<feature type="region of interest" description="Disordered" evidence="1">
    <location>
        <begin position="25"/>
        <end position="78"/>
    </location>
</feature>
<proteinExistence type="predicted"/>
<dbReference type="InterPro" id="IPR047589">
    <property type="entry name" value="DUF11_rpt"/>
</dbReference>
<dbReference type="InterPro" id="IPR001434">
    <property type="entry name" value="OmcB-like_DUF11"/>
</dbReference>
<evidence type="ECO:0000313" key="5">
    <source>
        <dbReference type="EMBL" id="MCP2360574.1"/>
    </source>
</evidence>
<sequence>MGGRPRIAALIALTALAGGCAAPATAIGRAPVPPDSQPAPGPTGPPRGPDPAPPPEDPASSPSPLGADLRVTAGMTPDPVIAGTESVYTLTVANTGDQDANDVVVAAVLDHDVTPGELPGACSLTGRTIACGGLTIPAGRSATYELPLTTDPALGDGTTLTNRARVTAPGVPGDSAQLTTEAVTRADVELSKTAPPSTDATITYTLTVTNHGPSQATDVTVQDATRATIADRPAECPGGGPTLSCALGPLPPNESRTLTFTVTPRDSGMVENCATVTTGDREQRTTDNRSCAGTLVKPAPAPSRTPRKAGRAEESEVAGDAGPEPAPATGKAAASSAASAADRNDVPPPVHHTIPELPLTGASVWMLGLGVAVLLAIGLLVRAFSRRDEPGKDG</sequence>
<dbReference type="GO" id="GO:0005975">
    <property type="term" value="P:carbohydrate metabolic process"/>
    <property type="evidence" value="ECO:0007669"/>
    <property type="project" value="UniProtKB-ARBA"/>
</dbReference>
<feature type="signal peptide" evidence="3">
    <location>
        <begin position="1"/>
        <end position="26"/>
    </location>
</feature>
<evidence type="ECO:0000313" key="6">
    <source>
        <dbReference type="Proteomes" id="UP001139648"/>
    </source>
</evidence>
<dbReference type="PANTHER" id="PTHR34819:SF3">
    <property type="entry name" value="CELL SURFACE PROTEIN"/>
    <property type="match status" value="1"/>
</dbReference>
<name>A0A9X2GN15_9ACTN</name>
<gene>
    <name evidence="5" type="ORF">HD597_007594</name>
</gene>
<feature type="region of interest" description="Disordered" evidence="1">
    <location>
        <begin position="276"/>
        <end position="349"/>
    </location>
</feature>
<feature type="chain" id="PRO_5040920780" description="DUF11 domain-containing protein" evidence="3">
    <location>
        <begin position="27"/>
        <end position="394"/>
    </location>
</feature>
<keyword evidence="6" id="KW-1185">Reference proteome</keyword>
<evidence type="ECO:0000259" key="4">
    <source>
        <dbReference type="Pfam" id="PF01345"/>
    </source>
</evidence>
<dbReference type="InterPro" id="IPR051172">
    <property type="entry name" value="Chlamydia_OmcB"/>
</dbReference>
<dbReference type="Gene3D" id="2.60.40.10">
    <property type="entry name" value="Immunoglobulins"/>
    <property type="match status" value="2"/>
</dbReference>
<dbReference type="Pfam" id="PF01345">
    <property type="entry name" value="DUF11"/>
    <property type="match status" value="2"/>
</dbReference>
<feature type="domain" description="DUF11" evidence="4">
    <location>
        <begin position="187"/>
        <end position="292"/>
    </location>
</feature>
<accession>A0A9X2GN15</accession>
<organism evidence="5 6">
    <name type="scientific">Nonomuraea thailandensis</name>
    <dbReference type="NCBI Taxonomy" id="1188745"/>
    <lineage>
        <taxon>Bacteria</taxon>
        <taxon>Bacillati</taxon>
        <taxon>Actinomycetota</taxon>
        <taxon>Actinomycetes</taxon>
        <taxon>Streptosporangiales</taxon>
        <taxon>Streptosporangiaceae</taxon>
        <taxon>Nonomuraea</taxon>
    </lineage>
</organism>
<dbReference type="EMBL" id="JAMZEB010000002">
    <property type="protein sequence ID" value="MCP2360574.1"/>
    <property type="molecule type" value="Genomic_DNA"/>
</dbReference>
<evidence type="ECO:0000256" key="1">
    <source>
        <dbReference type="SAM" id="MobiDB-lite"/>
    </source>
</evidence>
<evidence type="ECO:0000256" key="3">
    <source>
        <dbReference type="SAM" id="SignalP"/>
    </source>
</evidence>
<dbReference type="PANTHER" id="PTHR34819">
    <property type="entry name" value="LARGE CYSTEINE-RICH PERIPLASMIC PROTEIN OMCB"/>
    <property type="match status" value="1"/>
</dbReference>
<dbReference type="NCBIfam" id="TIGR01451">
    <property type="entry name" value="B_ant_repeat"/>
    <property type="match status" value="1"/>
</dbReference>
<keyword evidence="3" id="KW-0732">Signal</keyword>
<feature type="compositionally biased region" description="Low complexity" evidence="1">
    <location>
        <begin position="321"/>
        <end position="341"/>
    </location>
</feature>
<reference evidence="5" key="1">
    <citation type="submission" date="2022-06" db="EMBL/GenBank/DDBJ databases">
        <title>Sequencing the genomes of 1000 actinobacteria strains.</title>
        <authorList>
            <person name="Klenk H.-P."/>
        </authorList>
    </citation>
    <scope>NUCLEOTIDE SEQUENCE</scope>
    <source>
        <strain evidence="5">DSM 46694</strain>
    </source>
</reference>
<evidence type="ECO:0000256" key="2">
    <source>
        <dbReference type="SAM" id="Phobius"/>
    </source>
</evidence>
<feature type="compositionally biased region" description="Pro residues" evidence="1">
    <location>
        <begin position="31"/>
        <end position="57"/>
    </location>
</feature>
<feature type="transmembrane region" description="Helical" evidence="2">
    <location>
        <begin position="364"/>
        <end position="384"/>
    </location>
</feature>
<protein>
    <recommendedName>
        <fullName evidence="4">DUF11 domain-containing protein</fullName>
    </recommendedName>
</protein>
<keyword evidence="2" id="KW-0812">Transmembrane</keyword>